<protein>
    <recommendedName>
        <fullName evidence="4">LLM class flavin-dependent oxidoreductase</fullName>
    </recommendedName>
</protein>
<gene>
    <name evidence="2" type="ORF">O0235_00625</name>
</gene>
<proteinExistence type="predicted"/>
<dbReference type="SUPFAM" id="SSF51679">
    <property type="entry name" value="Bacterial luciferase-like"/>
    <property type="match status" value="1"/>
</dbReference>
<dbReference type="InterPro" id="IPR036661">
    <property type="entry name" value="Luciferase-like_sf"/>
</dbReference>
<feature type="compositionally biased region" description="Gly residues" evidence="1">
    <location>
        <begin position="54"/>
        <end position="63"/>
    </location>
</feature>
<organism evidence="2 3">
    <name type="scientific">Tepidiforma flava</name>
    <dbReference type="NCBI Taxonomy" id="3004094"/>
    <lineage>
        <taxon>Bacteria</taxon>
        <taxon>Bacillati</taxon>
        <taxon>Chloroflexota</taxon>
        <taxon>Tepidiformia</taxon>
        <taxon>Tepidiformales</taxon>
        <taxon>Tepidiformaceae</taxon>
        <taxon>Tepidiforma</taxon>
    </lineage>
</organism>
<keyword evidence="3" id="KW-1185">Reference proteome</keyword>
<dbReference type="Proteomes" id="UP001212803">
    <property type="component" value="Chromosome"/>
</dbReference>
<evidence type="ECO:0000256" key="1">
    <source>
        <dbReference type="SAM" id="MobiDB-lite"/>
    </source>
</evidence>
<evidence type="ECO:0000313" key="2">
    <source>
        <dbReference type="EMBL" id="WBL36160.1"/>
    </source>
</evidence>
<accession>A0ABY7M7V8</accession>
<sequence length="247" mass="26171">MSADPDETKKTWDEWVRIIPKMWTEERFGYQGALQHAAAGGAAEAAAEAAPADVGGGDEPGDGAGRRGPGDGKPGVDVRGFRGAGAEDCGVPAAHQVLQPGGLVRERASEHGELPLCHEDNEYGAKTGQRLAGTFNYLAEQLLAARQAYPTRSYPNLGLLPALRREATSAPEGQIPEGLCIGNPDRIIEVIKKWESVGVDRINFLLNAIETVPQEEVLASLRLFAKEVMPKFAEKPGAKAPAAVGGN</sequence>
<evidence type="ECO:0008006" key="4">
    <source>
        <dbReference type="Google" id="ProtNLM"/>
    </source>
</evidence>
<dbReference type="Gene3D" id="3.20.20.30">
    <property type="entry name" value="Luciferase-like domain"/>
    <property type="match status" value="1"/>
</dbReference>
<feature type="compositionally biased region" description="Low complexity" evidence="1">
    <location>
        <begin position="37"/>
        <end position="53"/>
    </location>
</feature>
<reference evidence="2 3" key="1">
    <citation type="journal article" date="2023" name="ISME J.">
        <title>Thermophilic Dehalococcoidia with unusual traits shed light on an unexpected past.</title>
        <authorList>
            <person name="Palmer M."/>
            <person name="Covington J.K."/>
            <person name="Zhou E.M."/>
            <person name="Thomas S.C."/>
            <person name="Habib N."/>
            <person name="Seymour C.O."/>
            <person name="Lai D."/>
            <person name="Johnston J."/>
            <person name="Hashimi A."/>
            <person name="Jiao J.Y."/>
            <person name="Muok A.R."/>
            <person name="Liu L."/>
            <person name="Xian W.D."/>
            <person name="Zhi X.Y."/>
            <person name="Li M.M."/>
            <person name="Silva L.P."/>
            <person name="Bowen B.P."/>
            <person name="Louie K."/>
            <person name="Briegel A."/>
            <person name="Pett-Ridge J."/>
            <person name="Weber P.K."/>
            <person name="Tocheva E.I."/>
            <person name="Woyke T."/>
            <person name="Northen T.R."/>
            <person name="Mayali X."/>
            <person name="Li W.J."/>
            <person name="Hedlund B.P."/>
        </authorList>
    </citation>
    <scope>NUCLEOTIDE SEQUENCE [LARGE SCALE GENOMIC DNA]</scope>
    <source>
        <strain evidence="2 3">YIM 72310</strain>
    </source>
</reference>
<feature type="compositionally biased region" description="Basic and acidic residues" evidence="1">
    <location>
        <begin position="64"/>
        <end position="80"/>
    </location>
</feature>
<feature type="region of interest" description="Disordered" evidence="1">
    <location>
        <begin position="36"/>
        <end position="84"/>
    </location>
</feature>
<evidence type="ECO:0000313" key="3">
    <source>
        <dbReference type="Proteomes" id="UP001212803"/>
    </source>
</evidence>
<dbReference type="EMBL" id="CP115149">
    <property type="protein sequence ID" value="WBL36160.1"/>
    <property type="molecule type" value="Genomic_DNA"/>
</dbReference>
<name>A0ABY7M7V8_9CHLR</name>